<comment type="caution">
    <text evidence="11">The sequence shown here is derived from an EMBL/GenBank/DDBJ whole genome shotgun (WGS) entry which is preliminary data.</text>
</comment>
<dbReference type="CDD" id="cd00132">
    <property type="entry name" value="CRIB"/>
    <property type="match status" value="1"/>
</dbReference>
<dbReference type="SUPFAM" id="SSF47912">
    <property type="entry name" value="Wiscott-Aldrich syndrome protein, WASP, C-terminal domain"/>
    <property type="match status" value="1"/>
</dbReference>
<proteinExistence type="predicted"/>
<reference evidence="11 12" key="1">
    <citation type="journal article" date="2013" name="Proc. Natl. Acad. Sci. U.S.A.">
        <title>The king cobra genome reveals dynamic gene evolution and adaptation in the snake venom system.</title>
        <authorList>
            <person name="Vonk F.J."/>
            <person name="Casewell N.R."/>
            <person name="Henkel C.V."/>
            <person name="Heimberg A.M."/>
            <person name="Jansen H.J."/>
            <person name="McCleary R.J."/>
            <person name="Kerkkamp H.M."/>
            <person name="Vos R.A."/>
            <person name="Guerreiro I."/>
            <person name="Calvete J.J."/>
            <person name="Wuster W."/>
            <person name="Woods A.E."/>
            <person name="Logan J.M."/>
            <person name="Harrison R.A."/>
            <person name="Castoe T.A."/>
            <person name="de Koning A.P."/>
            <person name="Pollock D.D."/>
            <person name="Yandell M."/>
            <person name="Calderon D."/>
            <person name="Renjifo C."/>
            <person name="Currier R.B."/>
            <person name="Salgado D."/>
            <person name="Pla D."/>
            <person name="Sanz L."/>
            <person name="Hyder A.S."/>
            <person name="Ribeiro J.M."/>
            <person name="Arntzen J.W."/>
            <person name="van den Thillart G.E."/>
            <person name="Boetzer M."/>
            <person name="Pirovano W."/>
            <person name="Dirks R.P."/>
            <person name="Spaink H.P."/>
            <person name="Duboule D."/>
            <person name="McGlinn E."/>
            <person name="Kini R.M."/>
            <person name="Richardson M.K."/>
        </authorList>
    </citation>
    <scope>NUCLEOTIDE SEQUENCE</scope>
    <source>
        <tissue evidence="11">Blood</tissue>
    </source>
</reference>
<evidence type="ECO:0000256" key="2">
    <source>
        <dbReference type="ARBA" id="ARBA00004245"/>
    </source>
</evidence>
<evidence type="ECO:0000256" key="1">
    <source>
        <dbReference type="ARBA" id="ARBA00004123"/>
    </source>
</evidence>
<gene>
    <name evidence="11" type="primary">WAS</name>
    <name evidence="11" type="ORF">L345_11692</name>
</gene>
<dbReference type="InterPro" id="IPR036936">
    <property type="entry name" value="CRIB_dom_sf"/>
</dbReference>
<feature type="non-terminal residue" evidence="11">
    <location>
        <position position="1"/>
    </location>
</feature>
<dbReference type="InterPro" id="IPR003124">
    <property type="entry name" value="WH2_dom"/>
</dbReference>
<keyword evidence="4" id="KW-0597">Phosphoprotein</keyword>
<evidence type="ECO:0000256" key="8">
    <source>
        <dbReference type="SAM" id="MobiDB-lite"/>
    </source>
</evidence>
<dbReference type="Gene3D" id="2.30.29.30">
    <property type="entry name" value="Pleckstrin-homology domain (PH domain)/Phosphotyrosine-binding domain (PTB)"/>
    <property type="match status" value="1"/>
</dbReference>
<keyword evidence="12" id="KW-1185">Reference proteome</keyword>
<dbReference type="FunFam" id="3.90.810.10:FF:000003">
    <property type="entry name" value="Neural Wiskott-Aldrich syndrome protein-like"/>
    <property type="match status" value="1"/>
</dbReference>
<evidence type="ECO:0000313" key="11">
    <source>
        <dbReference type="EMBL" id="ETE62552.1"/>
    </source>
</evidence>
<evidence type="ECO:0000256" key="6">
    <source>
        <dbReference type="ARBA" id="ARBA00023212"/>
    </source>
</evidence>
<keyword evidence="7" id="KW-0539">Nucleus</keyword>
<dbReference type="CDD" id="cd22075">
    <property type="entry name" value="WH2_hN-WASP_r2_like"/>
    <property type="match status" value="1"/>
</dbReference>
<dbReference type="Pfam" id="PF00786">
    <property type="entry name" value="PBD"/>
    <property type="match status" value="1"/>
</dbReference>
<dbReference type="SMART" id="SM00246">
    <property type="entry name" value="WH2"/>
    <property type="match status" value="1"/>
</dbReference>
<evidence type="ECO:0000256" key="4">
    <source>
        <dbReference type="ARBA" id="ARBA00022553"/>
    </source>
</evidence>
<dbReference type="GO" id="GO:0003779">
    <property type="term" value="F:actin binding"/>
    <property type="evidence" value="ECO:0007669"/>
    <property type="project" value="InterPro"/>
</dbReference>
<feature type="domain" description="CRIB" evidence="9">
    <location>
        <begin position="231"/>
        <end position="244"/>
    </location>
</feature>
<dbReference type="SUPFAM" id="SSF50729">
    <property type="entry name" value="PH domain-like"/>
    <property type="match status" value="1"/>
</dbReference>
<dbReference type="AlphaFoldDB" id="V8NM01"/>
<name>V8NM01_OPHHA</name>
<dbReference type="PROSITE" id="PS51082">
    <property type="entry name" value="WH2"/>
    <property type="match status" value="1"/>
</dbReference>
<dbReference type="Pfam" id="PF02205">
    <property type="entry name" value="WH2"/>
    <property type="match status" value="1"/>
</dbReference>
<evidence type="ECO:0000313" key="12">
    <source>
        <dbReference type="Proteomes" id="UP000018936"/>
    </source>
</evidence>
<keyword evidence="3" id="KW-0963">Cytoplasm</keyword>
<dbReference type="Gene3D" id="3.90.810.10">
    <property type="entry name" value="CRIB domain"/>
    <property type="match status" value="2"/>
</dbReference>
<evidence type="ECO:0000259" key="10">
    <source>
        <dbReference type="PROSITE" id="PS51082"/>
    </source>
</evidence>
<dbReference type="PROSITE" id="PS50108">
    <property type="entry name" value="CRIB"/>
    <property type="match status" value="1"/>
</dbReference>
<accession>V8NM01</accession>
<dbReference type="InterPro" id="IPR011026">
    <property type="entry name" value="WAS_C"/>
</dbReference>
<dbReference type="GO" id="GO:0005634">
    <property type="term" value="C:nucleus"/>
    <property type="evidence" value="ECO:0007669"/>
    <property type="project" value="UniProtKB-SubCell"/>
</dbReference>
<protein>
    <submittedName>
        <fullName evidence="11">Wiskott-Aldrich syndrome protein</fullName>
    </submittedName>
</protein>
<dbReference type="FunFam" id="3.90.810.10:FF:000008">
    <property type="entry name" value="wiskott-Aldrich syndrome protein"/>
    <property type="match status" value="1"/>
</dbReference>
<dbReference type="EMBL" id="AZIM01003183">
    <property type="protein sequence ID" value="ETE62552.1"/>
    <property type="molecule type" value="Genomic_DNA"/>
</dbReference>
<feature type="domain" description="WH2" evidence="10">
    <location>
        <begin position="304"/>
        <end position="321"/>
    </location>
</feature>
<dbReference type="GO" id="GO:0005856">
    <property type="term" value="C:cytoskeleton"/>
    <property type="evidence" value="ECO:0007669"/>
    <property type="project" value="UniProtKB-SubCell"/>
</dbReference>
<organism evidence="11 12">
    <name type="scientific">Ophiophagus hannah</name>
    <name type="common">King cobra</name>
    <name type="synonym">Naja hannah</name>
    <dbReference type="NCBI Taxonomy" id="8665"/>
    <lineage>
        <taxon>Eukaryota</taxon>
        <taxon>Metazoa</taxon>
        <taxon>Chordata</taxon>
        <taxon>Craniata</taxon>
        <taxon>Vertebrata</taxon>
        <taxon>Euteleostomi</taxon>
        <taxon>Lepidosauria</taxon>
        <taxon>Squamata</taxon>
        <taxon>Bifurcata</taxon>
        <taxon>Unidentata</taxon>
        <taxon>Episquamata</taxon>
        <taxon>Toxicofera</taxon>
        <taxon>Serpentes</taxon>
        <taxon>Colubroidea</taxon>
        <taxon>Elapidae</taxon>
        <taxon>Elapinae</taxon>
        <taxon>Ophiophagus</taxon>
    </lineage>
</organism>
<keyword evidence="6" id="KW-0206">Cytoskeleton</keyword>
<dbReference type="InterPro" id="IPR000095">
    <property type="entry name" value="CRIB_dom"/>
</dbReference>
<dbReference type="InterPro" id="IPR011993">
    <property type="entry name" value="PH-like_dom_sf"/>
</dbReference>
<evidence type="ECO:0000259" key="9">
    <source>
        <dbReference type="PROSITE" id="PS50108"/>
    </source>
</evidence>
<comment type="subcellular location">
    <subcellularLocation>
        <location evidence="2">Cytoplasm</location>
        <location evidence="2">Cytoskeleton</location>
    </subcellularLocation>
    <subcellularLocation>
        <location evidence="1">Nucleus</location>
    </subcellularLocation>
</comment>
<evidence type="ECO:0000256" key="7">
    <source>
        <dbReference type="ARBA" id="ARBA00023242"/>
    </source>
</evidence>
<feature type="region of interest" description="Disordered" evidence="8">
    <location>
        <begin position="348"/>
        <end position="372"/>
    </location>
</feature>
<dbReference type="Pfam" id="PF00568">
    <property type="entry name" value="WH1"/>
    <property type="match status" value="1"/>
</dbReference>
<dbReference type="InterPro" id="IPR000697">
    <property type="entry name" value="WH1/EVH1_dom"/>
</dbReference>
<sequence length="372" mass="41187">MTTLTIAPCYHTDPGPFGKEKPLQHGSSLCESLHNLTRAEMSRRTKPEGRVPQENVPSCLLEDLENHQVFELLGRKCTTMVTTVVQLFLALPQSSRNWSKQSSGVLCFVKDVPKRSYFIRLFDLKEILSPSKDYFGERHSCILEINANNRQLPPPPPPVNGDRKATFSRSPLSGVDMNGPCSQPNSPSTPLSLATVDIQNPDITFSRYRGLPVPTAVDKKKGKKKISKADIGAPCGFKHIQHIGWDPSSGFDLNNLDPDLKTFFSKAGISDAQLTDAKTSKIIYDFIEGQGGLEAVKEELRRQGRGALLDQIRQGIQLNKTPDVVDSSPSMQSSEGLVGALMHVMQKRSKVIHSSDEDEDNGDEDDDDEWDD</sequence>
<keyword evidence="5" id="KW-0677">Repeat</keyword>
<evidence type="ECO:0000256" key="3">
    <source>
        <dbReference type="ARBA" id="ARBA00022490"/>
    </source>
</evidence>
<evidence type="ECO:0000256" key="5">
    <source>
        <dbReference type="ARBA" id="ARBA00022737"/>
    </source>
</evidence>
<feature type="compositionally biased region" description="Acidic residues" evidence="8">
    <location>
        <begin position="356"/>
        <end position="372"/>
    </location>
</feature>
<dbReference type="SMART" id="SM00285">
    <property type="entry name" value="PBD"/>
    <property type="match status" value="1"/>
</dbReference>
<dbReference type="Proteomes" id="UP000018936">
    <property type="component" value="Unassembled WGS sequence"/>
</dbReference>
<dbReference type="OrthoDB" id="8963340at2759"/>
<dbReference type="GO" id="GO:0007015">
    <property type="term" value="P:actin filament organization"/>
    <property type="evidence" value="ECO:0007669"/>
    <property type="project" value="InterPro"/>
</dbReference>